<protein>
    <submittedName>
        <fullName evidence="2">Uncharacterized protein</fullName>
    </submittedName>
</protein>
<comment type="caution">
    <text evidence="2">The sequence shown here is derived from an EMBL/GenBank/DDBJ whole genome shotgun (WGS) entry which is preliminary data.</text>
</comment>
<name>A0ABT5Z7Z2_9ACTN</name>
<keyword evidence="3" id="KW-1185">Reference proteome</keyword>
<evidence type="ECO:0000256" key="1">
    <source>
        <dbReference type="SAM" id="MobiDB-lite"/>
    </source>
</evidence>
<accession>A0ABT5Z7Z2</accession>
<dbReference type="Proteomes" id="UP001220022">
    <property type="component" value="Unassembled WGS sequence"/>
</dbReference>
<feature type="compositionally biased region" description="Polar residues" evidence="1">
    <location>
        <begin position="146"/>
        <end position="156"/>
    </location>
</feature>
<reference evidence="2 3" key="1">
    <citation type="submission" date="2023-03" db="EMBL/GenBank/DDBJ databases">
        <title>Draft genome sequence of type strain Streptomyces ferralitis JCM 14344.</title>
        <authorList>
            <person name="Klaysubun C."/>
            <person name="Duangmal K."/>
        </authorList>
    </citation>
    <scope>NUCLEOTIDE SEQUENCE [LARGE SCALE GENOMIC DNA]</scope>
    <source>
        <strain evidence="2 3">JCM 14344</strain>
    </source>
</reference>
<evidence type="ECO:0000313" key="3">
    <source>
        <dbReference type="Proteomes" id="UP001220022"/>
    </source>
</evidence>
<evidence type="ECO:0000313" key="2">
    <source>
        <dbReference type="EMBL" id="MDF2259938.1"/>
    </source>
</evidence>
<feature type="region of interest" description="Disordered" evidence="1">
    <location>
        <begin position="136"/>
        <end position="156"/>
    </location>
</feature>
<gene>
    <name evidence="2" type="ORF">P2L57_30705</name>
</gene>
<dbReference type="EMBL" id="JARHTQ010000027">
    <property type="protein sequence ID" value="MDF2259938.1"/>
    <property type="molecule type" value="Genomic_DNA"/>
</dbReference>
<dbReference type="RefSeq" id="WP_275820044.1">
    <property type="nucleotide sequence ID" value="NZ_BAAANM010000029.1"/>
</dbReference>
<proteinExistence type="predicted"/>
<sequence length="156" mass="16396">MGNARDLLITEEFEGVVGTAARNNPDMASEVAERITEEAIKFVATAAKSPGRGLRPSRIVDEGWHALILHTKVYAALCGKIGGFIHHVPEPPAPSRYDPGALERAQEAITEAGYEPDPMLWLAPGDPSILVAASCQHSPGGPEGSCTESCAPSGPN</sequence>
<organism evidence="2 3">
    <name type="scientific">Streptantibioticus ferralitis</name>
    <dbReference type="NCBI Taxonomy" id="236510"/>
    <lineage>
        <taxon>Bacteria</taxon>
        <taxon>Bacillati</taxon>
        <taxon>Actinomycetota</taxon>
        <taxon>Actinomycetes</taxon>
        <taxon>Kitasatosporales</taxon>
        <taxon>Streptomycetaceae</taxon>
        <taxon>Streptantibioticus</taxon>
    </lineage>
</organism>